<dbReference type="InterPro" id="IPR001584">
    <property type="entry name" value="Integrase_cat-core"/>
</dbReference>
<dbReference type="ExpressionAtlas" id="A5C393">
    <property type="expression patterns" value="baseline and differential"/>
</dbReference>
<reference evidence="5" key="1">
    <citation type="journal article" date="2007" name="PLoS ONE">
        <title>The first genome sequence of an elite grapevine cultivar (Pinot noir Vitis vinifera L.): coping with a highly heterozygous genome.</title>
        <authorList>
            <person name="Velasco R."/>
            <person name="Zharkikh A."/>
            <person name="Troggio M."/>
            <person name="Cartwright D.A."/>
            <person name="Cestaro A."/>
            <person name="Pruss D."/>
            <person name="Pindo M."/>
            <person name="FitzGerald L.M."/>
            <person name="Vezzulli S."/>
            <person name="Reid J."/>
            <person name="Malacarne G."/>
            <person name="Iliev D."/>
            <person name="Coppola G."/>
            <person name="Wardell B."/>
            <person name="Micheletti D."/>
            <person name="Macalma T."/>
            <person name="Facci M."/>
            <person name="Mitchell J.T."/>
            <person name="Perazzolli M."/>
            <person name="Eldredge G."/>
            <person name="Gatto P."/>
            <person name="Oyzerski R."/>
            <person name="Moretto M."/>
            <person name="Gutin N."/>
            <person name="Stefanini M."/>
            <person name="Chen Y."/>
            <person name="Segala C."/>
            <person name="Davenport C."/>
            <person name="Dematte L."/>
            <person name="Mraz A."/>
            <person name="Battilana J."/>
            <person name="Stormo K."/>
            <person name="Costa F."/>
            <person name="Tao Q."/>
            <person name="Si-Ammour A."/>
            <person name="Harkins T."/>
            <person name="Lackey A."/>
            <person name="Perbost C."/>
            <person name="Taillon B."/>
            <person name="Stella A."/>
            <person name="Solovyev V."/>
            <person name="Fawcett J.A."/>
            <person name="Sterck L."/>
            <person name="Vandepoele K."/>
            <person name="Grando S.M."/>
            <person name="Toppo S."/>
            <person name="Moser C."/>
            <person name="Lanchbury J."/>
            <person name="Bogden R."/>
            <person name="Skolnick M."/>
            <person name="Sgaramella V."/>
            <person name="Bhatnagar S.K."/>
            <person name="Fontana P."/>
            <person name="Gutin A."/>
            <person name="Van de Peer Y."/>
            <person name="Salamini F."/>
            <person name="Viola R."/>
        </authorList>
    </citation>
    <scope>NUCLEOTIDE SEQUENCE</scope>
</reference>
<dbReference type="Pfam" id="PF13976">
    <property type="entry name" value="gag_pre-integrs"/>
    <property type="match status" value="1"/>
</dbReference>
<name>A5C393_VITVI</name>
<dbReference type="PROSITE" id="PS50994">
    <property type="entry name" value="INTEGRASE"/>
    <property type="match status" value="1"/>
</dbReference>
<dbReference type="EMBL" id="AM480630">
    <property type="protein sequence ID" value="CAN77529.1"/>
    <property type="molecule type" value="Genomic_DNA"/>
</dbReference>
<feature type="compositionally biased region" description="Basic residues" evidence="3">
    <location>
        <begin position="270"/>
        <end position="280"/>
    </location>
</feature>
<keyword evidence="2" id="KW-0378">Hydrolase</keyword>
<dbReference type="Pfam" id="PF14223">
    <property type="entry name" value="Retrotran_gag_2"/>
    <property type="match status" value="1"/>
</dbReference>
<proteinExistence type="predicted"/>
<feature type="region of interest" description="Disordered" evidence="3">
    <location>
        <begin position="1012"/>
        <end position="1036"/>
    </location>
</feature>
<dbReference type="GO" id="GO:0046872">
    <property type="term" value="F:metal ion binding"/>
    <property type="evidence" value="ECO:0007669"/>
    <property type="project" value="UniProtKB-KW"/>
</dbReference>
<dbReference type="Gene3D" id="3.30.420.10">
    <property type="entry name" value="Ribonuclease H-like superfamily/Ribonuclease H"/>
    <property type="match status" value="1"/>
</dbReference>
<dbReference type="InterPro" id="IPR025724">
    <property type="entry name" value="GAG-pre-integrase_dom"/>
</dbReference>
<dbReference type="InterPro" id="IPR043502">
    <property type="entry name" value="DNA/RNA_pol_sf"/>
</dbReference>
<evidence type="ECO:0000313" key="5">
    <source>
        <dbReference type="EMBL" id="CAN77529.1"/>
    </source>
</evidence>
<organism evidence="5">
    <name type="scientific">Vitis vinifera</name>
    <name type="common">Grape</name>
    <dbReference type="NCBI Taxonomy" id="29760"/>
    <lineage>
        <taxon>Eukaryota</taxon>
        <taxon>Viridiplantae</taxon>
        <taxon>Streptophyta</taxon>
        <taxon>Embryophyta</taxon>
        <taxon>Tracheophyta</taxon>
        <taxon>Spermatophyta</taxon>
        <taxon>Magnoliopsida</taxon>
        <taxon>eudicotyledons</taxon>
        <taxon>Gunneridae</taxon>
        <taxon>Pentapetalae</taxon>
        <taxon>rosids</taxon>
        <taxon>Vitales</taxon>
        <taxon>Vitaceae</taxon>
        <taxon>Viteae</taxon>
        <taxon>Vitis</taxon>
    </lineage>
</organism>
<dbReference type="Pfam" id="PF00665">
    <property type="entry name" value="rve"/>
    <property type="match status" value="1"/>
</dbReference>
<dbReference type="Pfam" id="PF25597">
    <property type="entry name" value="SH3_retrovirus"/>
    <property type="match status" value="1"/>
</dbReference>
<accession>A5C393</accession>
<dbReference type="InterPro" id="IPR057670">
    <property type="entry name" value="SH3_retrovirus"/>
</dbReference>
<dbReference type="GO" id="GO:0016787">
    <property type="term" value="F:hydrolase activity"/>
    <property type="evidence" value="ECO:0007669"/>
    <property type="project" value="UniProtKB-KW"/>
</dbReference>
<dbReference type="PANTHER" id="PTHR42648">
    <property type="entry name" value="TRANSPOSASE, PUTATIVE-RELATED"/>
    <property type="match status" value="1"/>
</dbReference>
<dbReference type="GO" id="GO:0003676">
    <property type="term" value="F:nucleic acid binding"/>
    <property type="evidence" value="ECO:0007669"/>
    <property type="project" value="InterPro"/>
</dbReference>
<dbReference type="InterPro" id="IPR013103">
    <property type="entry name" value="RVT_2"/>
</dbReference>
<dbReference type="SUPFAM" id="SSF53098">
    <property type="entry name" value="Ribonuclease H-like"/>
    <property type="match status" value="1"/>
</dbReference>
<feature type="compositionally biased region" description="Low complexity" evidence="3">
    <location>
        <begin position="245"/>
        <end position="256"/>
    </location>
</feature>
<feature type="region of interest" description="Disordered" evidence="3">
    <location>
        <begin position="235"/>
        <end position="292"/>
    </location>
</feature>
<dbReference type="PANTHER" id="PTHR42648:SF26">
    <property type="entry name" value="INTEGRASE CATALYTIC DOMAIN-CONTAINING PROTEIN"/>
    <property type="match status" value="1"/>
</dbReference>
<evidence type="ECO:0000256" key="3">
    <source>
        <dbReference type="SAM" id="MobiDB-lite"/>
    </source>
</evidence>
<feature type="domain" description="Integrase catalytic" evidence="4">
    <location>
        <begin position="418"/>
        <end position="582"/>
    </location>
</feature>
<dbReference type="AlphaFoldDB" id="A5C393"/>
<gene>
    <name evidence="5" type="ORF">VITISV_041425</name>
</gene>
<dbReference type="InterPro" id="IPR036397">
    <property type="entry name" value="RNaseH_sf"/>
</dbReference>
<dbReference type="InterPro" id="IPR039537">
    <property type="entry name" value="Retrotran_Ty1/copia-like"/>
</dbReference>
<keyword evidence="1" id="KW-0479">Metal-binding</keyword>
<evidence type="ECO:0000256" key="2">
    <source>
        <dbReference type="ARBA" id="ARBA00022801"/>
    </source>
</evidence>
<dbReference type="SUPFAM" id="SSF56672">
    <property type="entry name" value="DNA/RNA polymerases"/>
    <property type="match status" value="1"/>
</dbReference>
<dbReference type="InterPro" id="IPR012337">
    <property type="entry name" value="RNaseH-like_sf"/>
</dbReference>
<evidence type="ECO:0000256" key="1">
    <source>
        <dbReference type="ARBA" id="ARBA00022723"/>
    </source>
</evidence>
<dbReference type="GO" id="GO:0015074">
    <property type="term" value="P:DNA integration"/>
    <property type="evidence" value="ECO:0007669"/>
    <property type="project" value="InterPro"/>
</dbReference>
<dbReference type="Pfam" id="PF07727">
    <property type="entry name" value="RVT_2"/>
    <property type="match status" value="1"/>
</dbReference>
<protein>
    <recommendedName>
        <fullName evidence="4">Integrase catalytic domain-containing protein</fullName>
    </recommendedName>
</protein>
<evidence type="ECO:0000259" key="4">
    <source>
        <dbReference type="PROSITE" id="PS50994"/>
    </source>
</evidence>
<sequence>MSSSTHSSDLHLPSSSTSSLVSLSLNHALPIKLDRNNYILWKTQMENVVYANGFEEYIDGTKPCPPQELHTGELNPDFVQWRRFDRMVLSWLYSTLTPDIMGQIVGFQTSHDAWMALHKIFSASSKARILQLRLEFQTAKKGADPMLEYILKIKTISNNLAAIGEPVKEIDHILQLLGGLGSEYNSIVASLTAREDDLSLHSVHSILLTHKQRLNHQHTSSADLPFTAAHIAAAPSTQHPRPHQPRFQSPQPRFQSHYSRNHQHVPFSHTRPHNKPHNRPANRSSSSAPHRPLHLPTFPQCQLCGADQVTIGDGHSLPILNTDQVTKQTLLKGWLRDGLYEFPSSSSTHAFVSTSSVPALTPGAIWHSRLGHPAAPILSKALASCNPSISFQINKIAPCKICPLAKSHSLPYSLSSSHASQPLALIHTDLWGLAPSPSTSGARYFLLFIDDYSRYTWIYFLFTKDQVLSTFITFRKMIENQLNSTIKCIQSDNGGEFIAFKPYLEAHGIVHQFSCPHTPQQNGRAKRKIHHLVETGMTLLAQSFLPSKYWSFSFQTSVYLINLLLAKLLNFQSPLQVLFHKIPNYHHLRVFGCLCFPSLRPYNHHKLSYRSIACVFLGYASAHKGYICLDVSTSRLYISRDVLFHESSFPFQSIPAPSPLPQHTPLTSALINPPLLSTSSPPTVSFPVPTSSTDYTSTSDSLPPLLQVPFAPTPSPTPSSSPSPLNTHPMVTRAKSGIHKKKSFLMQTTSEPHTYSQAFKSEPWVQAMQHQYQALRHNHTWSLVPPPPSAHIVGCRWIYKLKYLSNGSVERHKARLVAQGFTQTPGVDYFDTFNPVVKPCTIRLILALAVSFQWPIRQLDVENAFLNEDLQDEVFMAQPQGFVHPQYPHYVCKLHKALYGLKQAPRAWFQKLRVALVDYGFQSSQADTSLFIHHTTSDILILLVYVDDILVTSSNPKLVSHFISYLHDKFALRDLGPLSYFLGIQAQQQGSVLHLNQQKYIADLLHRTQMEASKPAPTPGSLGRTLSQSDGVPLPNPSEYRRIVGAL</sequence>